<comment type="caution">
    <text evidence="2">The sequence shown here is derived from an EMBL/GenBank/DDBJ whole genome shotgun (WGS) entry which is preliminary data.</text>
</comment>
<feature type="region of interest" description="Disordered" evidence="1">
    <location>
        <begin position="1"/>
        <end position="32"/>
    </location>
</feature>
<sequence>MIRTSSSSSNNNSSSSSSNSSSISSTSSNNCKEGGISGYARAAYGATRCSEHAYTAGSNTGGSDGKFIVQ</sequence>
<evidence type="ECO:0000313" key="3">
    <source>
        <dbReference type="Proteomes" id="UP001217918"/>
    </source>
</evidence>
<accession>A0AAD9MH47</accession>
<dbReference type="EMBL" id="JAQQPM010000008">
    <property type="protein sequence ID" value="KAK2074430.1"/>
    <property type="molecule type" value="Genomic_DNA"/>
</dbReference>
<feature type="compositionally biased region" description="Low complexity" evidence="1">
    <location>
        <begin position="1"/>
        <end position="30"/>
    </location>
</feature>
<gene>
    <name evidence="2" type="ORF">P8C59_008638</name>
</gene>
<evidence type="ECO:0000313" key="2">
    <source>
        <dbReference type="EMBL" id="KAK2074430.1"/>
    </source>
</evidence>
<proteinExistence type="predicted"/>
<dbReference type="AlphaFoldDB" id="A0AAD9MH47"/>
<reference evidence="2" key="1">
    <citation type="journal article" date="2023" name="Mol. Plant Microbe Interact.">
        <title>Elucidating the Obligate Nature and Biological Capacity of an Invasive Fungal Corn Pathogen.</title>
        <authorList>
            <person name="MacCready J.S."/>
            <person name="Roggenkamp E.M."/>
            <person name="Gdanetz K."/>
            <person name="Chilvers M.I."/>
        </authorList>
    </citation>
    <scope>NUCLEOTIDE SEQUENCE</scope>
    <source>
        <strain evidence="2">PM02</strain>
    </source>
</reference>
<dbReference type="Proteomes" id="UP001217918">
    <property type="component" value="Unassembled WGS sequence"/>
</dbReference>
<evidence type="ECO:0000256" key="1">
    <source>
        <dbReference type="SAM" id="MobiDB-lite"/>
    </source>
</evidence>
<name>A0AAD9MH47_9PEZI</name>
<keyword evidence="3" id="KW-1185">Reference proteome</keyword>
<organism evidence="2 3">
    <name type="scientific">Phyllachora maydis</name>
    <dbReference type="NCBI Taxonomy" id="1825666"/>
    <lineage>
        <taxon>Eukaryota</taxon>
        <taxon>Fungi</taxon>
        <taxon>Dikarya</taxon>
        <taxon>Ascomycota</taxon>
        <taxon>Pezizomycotina</taxon>
        <taxon>Sordariomycetes</taxon>
        <taxon>Sordariomycetidae</taxon>
        <taxon>Phyllachorales</taxon>
        <taxon>Phyllachoraceae</taxon>
        <taxon>Phyllachora</taxon>
    </lineage>
</organism>
<protein>
    <submittedName>
        <fullName evidence="2">Uncharacterized protein</fullName>
    </submittedName>
</protein>